<evidence type="ECO:0000313" key="2">
    <source>
        <dbReference type="Proteomes" id="UP000886501"/>
    </source>
</evidence>
<gene>
    <name evidence="1" type="ORF">BDM02DRAFT_3100427</name>
</gene>
<accession>A0ACB6Z8S8</accession>
<reference evidence="1" key="1">
    <citation type="submission" date="2019-10" db="EMBL/GenBank/DDBJ databases">
        <authorList>
            <consortium name="DOE Joint Genome Institute"/>
            <person name="Kuo A."/>
            <person name="Miyauchi S."/>
            <person name="Kiss E."/>
            <person name="Drula E."/>
            <person name="Kohler A."/>
            <person name="Sanchez-Garcia M."/>
            <person name="Andreopoulos B."/>
            <person name="Barry K.W."/>
            <person name="Bonito G."/>
            <person name="Buee M."/>
            <person name="Carver A."/>
            <person name="Chen C."/>
            <person name="Cichocki N."/>
            <person name="Clum A."/>
            <person name="Culley D."/>
            <person name="Crous P.W."/>
            <person name="Fauchery L."/>
            <person name="Girlanda M."/>
            <person name="Hayes R."/>
            <person name="Keri Z."/>
            <person name="Labutti K."/>
            <person name="Lipzen A."/>
            <person name="Lombard V."/>
            <person name="Magnuson J."/>
            <person name="Maillard F."/>
            <person name="Morin E."/>
            <person name="Murat C."/>
            <person name="Nolan M."/>
            <person name="Ohm R."/>
            <person name="Pangilinan J."/>
            <person name="Pereira M."/>
            <person name="Perotto S."/>
            <person name="Peter M."/>
            <person name="Riley R."/>
            <person name="Sitrit Y."/>
            <person name="Stielow B."/>
            <person name="Szollosi G."/>
            <person name="Zifcakova L."/>
            <person name="Stursova M."/>
            <person name="Spatafora J.W."/>
            <person name="Tedersoo L."/>
            <person name="Vaario L.-M."/>
            <person name="Yamada A."/>
            <person name="Yan M."/>
            <person name="Wang P."/>
            <person name="Xu J."/>
            <person name="Bruns T."/>
            <person name="Baldrian P."/>
            <person name="Vilgalys R."/>
            <person name="Henrissat B."/>
            <person name="Grigoriev I.V."/>
            <person name="Hibbett D."/>
            <person name="Nagy L.G."/>
            <person name="Martin F.M."/>
        </authorList>
    </citation>
    <scope>NUCLEOTIDE SEQUENCE</scope>
    <source>
        <strain evidence="1">P2</strain>
    </source>
</reference>
<dbReference type="Proteomes" id="UP000886501">
    <property type="component" value="Unassembled WGS sequence"/>
</dbReference>
<comment type="caution">
    <text evidence="1">The sequence shown here is derived from an EMBL/GenBank/DDBJ whole genome shotgun (WGS) entry which is preliminary data.</text>
</comment>
<organism evidence="1 2">
    <name type="scientific">Thelephora ganbajun</name>
    <name type="common">Ganba fungus</name>
    <dbReference type="NCBI Taxonomy" id="370292"/>
    <lineage>
        <taxon>Eukaryota</taxon>
        <taxon>Fungi</taxon>
        <taxon>Dikarya</taxon>
        <taxon>Basidiomycota</taxon>
        <taxon>Agaricomycotina</taxon>
        <taxon>Agaricomycetes</taxon>
        <taxon>Thelephorales</taxon>
        <taxon>Thelephoraceae</taxon>
        <taxon>Thelephora</taxon>
    </lineage>
</organism>
<sequence>MSPAKRQKLEKKSDDDVVNQSSDVGEDGLDEYSDDDQISSAGDSPDTEDEIVAAKVNKSKKTLKRKRRATDPSSFGTTLNALLNTNAPSSLPLSLKPSAARKRNEEKQELKAKKAQRAERKDKEDKGHISDVIGGWGGEGEKALRKVAQRGVVKLFNVIAESQSAITVAAEESKKSRGSGKPSLPAPNFEKGNSKKGKQKDNLLGRGKEVALDKEDFMDVIRSGVSVRV</sequence>
<evidence type="ECO:0000313" key="1">
    <source>
        <dbReference type="EMBL" id="KAF9646115.1"/>
    </source>
</evidence>
<protein>
    <submittedName>
        <fullName evidence="1">Uncharacterized protein</fullName>
    </submittedName>
</protein>
<reference evidence="1" key="2">
    <citation type="journal article" date="2020" name="Nat. Commun.">
        <title>Large-scale genome sequencing of mycorrhizal fungi provides insights into the early evolution of symbiotic traits.</title>
        <authorList>
            <person name="Miyauchi S."/>
            <person name="Kiss E."/>
            <person name="Kuo A."/>
            <person name="Drula E."/>
            <person name="Kohler A."/>
            <person name="Sanchez-Garcia M."/>
            <person name="Morin E."/>
            <person name="Andreopoulos B."/>
            <person name="Barry K.W."/>
            <person name="Bonito G."/>
            <person name="Buee M."/>
            <person name="Carver A."/>
            <person name="Chen C."/>
            <person name="Cichocki N."/>
            <person name="Clum A."/>
            <person name="Culley D."/>
            <person name="Crous P.W."/>
            <person name="Fauchery L."/>
            <person name="Girlanda M."/>
            <person name="Hayes R.D."/>
            <person name="Keri Z."/>
            <person name="LaButti K."/>
            <person name="Lipzen A."/>
            <person name="Lombard V."/>
            <person name="Magnuson J."/>
            <person name="Maillard F."/>
            <person name="Murat C."/>
            <person name="Nolan M."/>
            <person name="Ohm R.A."/>
            <person name="Pangilinan J."/>
            <person name="Pereira M.F."/>
            <person name="Perotto S."/>
            <person name="Peter M."/>
            <person name="Pfister S."/>
            <person name="Riley R."/>
            <person name="Sitrit Y."/>
            <person name="Stielow J.B."/>
            <person name="Szollosi G."/>
            <person name="Zifcakova L."/>
            <person name="Stursova M."/>
            <person name="Spatafora J.W."/>
            <person name="Tedersoo L."/>
            <person name="Vaario L.M."/>
            <person name="Yamada A."/>
            <person name="Yan M."/>
            <person name="Wang P."/>
            <person name="Xu J."/>
            <person name="Bruns T."/>
            <person name="Baldrian P."/>
            <person name="Vilgalys R."/>
            <person name="Dunand C."/>
            <person name="Henrissat B."/>
            <person name="Grigoriev I.V."/>
            <person name="Hibbett D."/>
            <person name="Nagy L.G."/>
            <person name="Martin F.M."/>
        </authorList>
    </citation>
    <scope>NUCLEOTIDE SEQUENCE</scope>
    <source>
        <strain evidence="1">P2</strain>
    </source>
</reference>
<keyword evidence="2" id="KW-1185">Reference proteome</keyword>
<name>A0ACB6Z8S8_THEGA</name>
<dbReference type="EMBL" id="MU118067">
    <property type="protein sequence ID" value="KAF9646115.1"/>
    <property type="molecule type" value="Genomic_DNA"/>
</dbReference>
<proteinExistence type="predicted"/>